<feature type="region of interest" description="Disordered" evidence="4">
    <location>
        <begin position="399"/>
        <end position="420"/>
    </location>
</feature>
<reference evidence="6" key="1">
    <citation type="journal article" date="2021" name="Open Biol.">
        <title>Shared evolutionary footprints suggest mitochondrial oxidative damage underlies multiple complex I losses in fungi.</title>
        <authorList>
            <person name="Schikora-Tamarit M.A."/>
            <person name="Marcet-Houben M."/>
            <person name="Nosek J."/>
            <person name="Gabaldon T."/>
        </authorList>
    </citation>
    <scope>NUCLEOTIDE SEQUENCE</scope>
    <source>
        <strain evidence="6">CBS6341</strain>
    </source>
</reference>
<keyword evidence="7" id="KW-1185">Reference proteome</keyword>
<dbReference type="EMBL" id="JAEUBF010000443">
    <property type="protein sequence ID" value="KAH3678448.1"/>
    <property type="molecule type" value="Genomic_DNA"/>
</dbReference>
<evidence type="ECO:0000256" key="1">
    <source>
        <dbReference type="ARBA" id="ARBA00000032"/>
    </source>
</evidence>
<protein>
    <recommendedName>
        <fullName evidence="2">acid phosphatase</fullName>
        <ecNumber evidence="2">3.1.3.2</ecNumber>
    </recommendedName>
</protein>
<dbReference type="FunFam" id="3.40.720.10:FF:000043">
    <property type="entry name" value="Acid phosphatase PHOa"/>
    <property type="match status" value="1"/>
</dbReference>
<dbReference type="OrthoDB" id="5135119at2759"/>
<gene>
    <name evidence="6" type="ORF">WICMUC_001465</name>
</gene>
<dbReference type="InterPro" id="IPR017850">
    <property type="entry name" value="Alkaline_phosphatase_core_sf"/>
</dbReference>
<comment type="caution">
    <text evidence="6">The sequence shown here is derived from an EMBL/GenBank/DDBJ whole genome shotgun (WGS) entry which is preliminary data.</text>
</comment>
<dbReference type="PANTHER" id="PTHR31956">
    <property type="entry name" value="NON-SPECIFIC PHOSPHOLIPASE C4-RELATED"/>
    <property type="match status" value="1"/>
</dbReference>
<dbReference type="GO" id="GO:0003993">
    <property type="term" value="F:acid phosphatase activity"/>
    <property type="evidence" value="ECO:0007669"/>
    <property type="project" value="UniProtKB-EC"/>
</dbReference>
<keyword evidence="3" id="KW-0378">Hydrolase</keyword>
<dbReference type="GO" id="GO:0009395">
    <property type="term" value="P:phospholipid catabolic process"/>
    <property type="evidence" value="ECO:0007669"/>
    <property type="project" value="TreeGrafter"/>
</dbReference>
<organism evidence="6 7">
    <name type="scientific">Wickerhamomyces mucosus</name>
    <dbReference type="NCBI Taxonomy" id="1378264"/>
    <lineage>
        <taxon>Eukaryota</taxon>
        <taxon>Fungi</taxon>
        <taxon>Dikarya</taxon>
        <taxon>Ascomycota</taxon>
        <taxon>Saccharomycotina</taxon>
        <taxon>Saccharomycetes</taxon>
        <taxon>Phaffomycetales</taxon>
        <taxon>Wickerhamomycetaceae</taxon>
        <taxon>Wickerhamomyces</taxon>
    </lineage>
</organism>
<dbReference type="InterPro" id="IPR007312">
    <property type="entry name" value="Phosphoesterase"/>
</dbReference>
<proteinExistence type="predicted"/>
<sequence>MLLKNILPFIGYVLAAESATKTQRTYSQYSPKSSEIAEAAATAHTSHETSDVEGAFFKRLVVIWLENTDFDKAAESEGLSYLAQYGITLDNYWALTHPSEPNYIAAVGGDYFALNDDRFITLPSNVSTIVDLLDSKSISWGEYQEHQPYTGFQGFNYSNQHTFANDYMRKHNPLISYESVTNNETRLSNIKNFTEFYVDLENETLPQWSFITPNMTNDGHDTTINVAATWTKDFLTPLLNNSYFMDDTLVLVTFDENETYADKNKVFALLLGGVIPDDLKGTIDSTFYDHYSEIATVEANWDLDNLGRHDANANVFSIVADAANVTNDDVDTTYKVNNHTYTGYLQDNSQAFPAPNITLKNKVGNPVLPAIVSVWSSEYEAQLSQGFFTSTTTTVTGNIPDATTTASSNGTASHSNSKSASASASASTSAVSSKSSGGANSVHVVGISAILGFAAALIL</sequence>
<keyword evidence="5" id="KW-0732">Signal</keyword>
<evidence type="ECO:0000256" key="2">
    <source>
        <dbReference type="ARBA" id="ARBA00012646"/>
    </source>
</evidence>
<comment type="catalytic activity">
    <reaction evidence="1">
        <text>a phosphate monoester + H2O = an alcohol + phosphate</text>
        <dbReference type="Rhea" id="RHEA:15017"/>
        <dbReference type="ChEBI" id="CHEBI:15377"/>
        <dbReference type="ChEBI" id="CHEBI:30879"/>
        <dbReference type="ChEBI" id="CHEBI:43474"/>
        <dbReference type="ChEBI" id="CHEBI:67140"/>
        <dbReference type="EC" id="3.1.3.2"/>
    </reaction>
</comment>
<accession>A0A9P8PU41</accession>
<dbReference type="EC" id="3.1.3.2" evidence="2"/>
<evidence type="ECO:0000313" key="6">
    <source>
        <dbReference type="EMBL" id="KAH3678448.1"/>
    </source>
</evidence>
<evidence type="ECO:0000256" key="3">
    <source>
        <dbReference type="ARBA" id="ARBA00022801"/>
    </source>
</evidence>
<evidence type="ECO:0000256" key="5">
    <source>
        <dbReference type="SAM" id="SignalP"/>
    </source>
</evidence>
<dbReference type="PANTHER" id="PTHR31956:SF8">
    <property type="entry name" value="ACID PHOSPHATASE PHOA (AFU_ORTHOLOGUE AFUA_1G03570)"/>
    <property type="match status" value="1"/>
</dbReference>
<name>A0A9P8PU41_9ASCO</name>
<dbReference type="Pfam" id="PF04185">
    <property type="entry name" value="Phosphoesterase"/>
    <property type="match status" value="1"/>
</dbReference>
<dbReference type="Gene3D" id="3.40.720.10">
    <property type="entry name" value="Alkaline Phosphatase, subunit A"/>
    <property type="match status" value="1"/>
</dbReference>
<feature type="chain" id="PRO_5040160088" description="acid phosphatase" evidence="5">
    <location>
        <begin position="16"/>
        <end position="459"/>
    </location>
</feature>
<feature type="signal peptide" evidence="5">
    <location>
        <begin position="1"/>
        <end position="15"/>
    </location>
</feature>
<reference evidence="6" key="2">
    <citation type="submission" date="2021-01" db="EMBL/GenBank/DDBJ databases">
        <authorList>
            <person name="Schikora-Tamarit M.A."/>
        </authorList>
    </citation>
    <scope>NUCLEOTIDE SEQUENCE</scope>
    <source>
        <strain evidence="6">CBS6341</strain>
    </source>
</reference>
<dbReference type="Proteomes" id="UP000769528">
    <property type="component" value="Unassembled WGS sequence"/>
</dbReference>
<evidence type="ECO:0000313" key="7">
    <source>
        <dbReference type="Proteomes" id="UP000769528"/>
    </source>
</evidence>
<evidence type="ECO:0000256" key="4">
    <source>
        <dbReference type="SAM" id="MobiDB-lite"/>
    </source>
</evidence>
<dbReference type="AlphaFoldDB" id="A0A9P8PU41"/>